<dbReference type="CDD" id="cd04301">
    <property type="entry name" value="NAT_SF"/>
    <property type="match status" value="1"/>
</dbReference>
<protein>
    <recommendedName>
        <fullName evidence="2">N-acetyltransferase domain-containing protein</fullName>
    </recommendedName>
</protein>
<name>A0ABM8ZCL9_9LACO</name>
<feature type="domain" description="N-acetyltransferase" evidence="2">
    <location>
        <begin position="1"/>
        <end position="182"/>
    </location>
</feature>
<accession>A0ABM8ZCL9</accession>
<dbReference type="Gene3D" id="3.40.630.30">
    <property type="match status" value="1"/>
</dbReference>
<keyword evidence="4" id="KW-1185">Reference proteome</keyword>
<dbReference type="InterPro" id="IPR000182">
    <property type="entry name" value="GNAT_dom"/>
</dbReference>
<dbReference type="PANTHER" id="PTHR13947">
    <property type="entry name" value="GNAT FAMILY N-ACETYLTRANSFERASE"/>
    <property type="match status" value="1"/>
</dbReference>
<keyword evidence="1" id="KW-0808">Transferase</keyword>
<reference evidence="3 4" key="1">
    <citation type="submission" date="2021-11" db="EMBL/GenBank/DDBJ databases">
        <authorList>
            <person name="Depoorter E."/>
        </authorList>
    </citation>
    <scope>NUCLEOTIDE SEQUENCE [LARGE SCALE GENOMIC DNA]</scope>
    <source>
        <strain evidence="3 4">LMG 24286</strain>
    </source>
</reference>
<sequence length="182" mass="20462">MEIRPARLTDQASISRLILTIIDQMALTELQTMDVTEKLAVLSKGYNLQKLLAYTNVIVAEIDGIVAGMSYSYAADVEMQTRTDILAGTNGIDLHPNQEAWPNEWYLEMLSVDENYRGHGIGQALMMATTTLAHAEGFTKISLNVDNENPRAEKLYLKQAFVTEKQIMIGDHKYKHMVKTLN</sequence>
<organism evidence="3 4">
    <name type="scientific">Periweissella ghanensis</name>
    <dbReference type="NCBI Taxonomy" id="467997"/>
    <lineage>
        <taxon>Bacteria</taxon>
        <taxon>Bacillati</taxon>
        <taxon>Bacillota</taxon>
        <taxon>Bacilli</taxon>
        <taxon>Lactobacillales</taxon>
        <taxon>Lactobacillaceae</taxon>
        <taxon>Periweissella</taxon>
    </lineage>
</organism>
<comment type="caution">
    <text evidence="3">The sequence shown here is derived from an EMBL/GenBank/DDBJ whole genome shotgun (WGS) entry which is preliminary data.</text>
</comment>
<gene>
    <name evidence="3" type="ORF">WGH24286_01766</name>
</gene>
<evidence type="ECO:0000313" key="4">
    <source>
        <dbReference type="Proteomes" id="UP000789719"/>
    </source>
</evidence>
<evidence type="ECO:0000313" key="3">
    <source>
        <dbReference type="EMBL" id="CAH0419318.1"/>
    </source>
</evidence>
<evidence type="ECO:0000259" key="2">
    <source>
        <dbReference type="PROSITE" id="PS51186"/>
    </source>
</evidence>
<evidence type="ECO:0000256" key="1">
    <source>
        <dbReference type="ARBA" id="ARBA00022679"/>
    </source>
</evidence>
<dbReference type="PANTHER" id="PTHR13947:SF37">
    <property type="entry name" value="LD18367P"/>
    <property type="match status" value="1"/>
</dbReference>
<dbReference type="RefSeq" id="WP_230099356.1">
    <property type="nucleotide sequence ID" value="NZ_CAKKNT010000032.1"/>
</dbReference>
<dbReference type="InterPro" id="IPR016181">
    <property type="entry name" value="Acyl_CoA_acyltransferase"/>
</dbReference>
<dbReference type="PROSITE" id="PS51186">
    <property type="entry name" value="GNAT"/>
    <property type="match status" value="1"/>
</dbReference>
<dbReference type="EMBL" id="CAKKNT010000032">
    <property type="protein sequence ID" value="CAH0419318.1"/>
    <property type="molecule type" value="Genomic_DNA"/>
</dbReference>
<dbReference type="InterPro" id="IPR050769">
    <property type="entry name" value="NAT_camello-type"/>
</dbReference>
<dbReference type="Pfam" id="PF00583">
    <property type="entry name" value="Acetyltransf_1"/>
    <property type="match status" value="1"/>
</dbReference>
<dbReference type="Proteomes" id="UP000789719">
    <property type="component" value="Unassembled WGS sequence"/>
</dbReference>
<proteinExistence type="predicted"/>
<dbReference type="SUPFAM" id="SSF55729">
    <property type="entry name" value="Acyl-CoA N-acyltransferases (Nat)"/>
    <property type="match status" value="1"/>
</dbReference>